<name>A0A384JFF7_BOTFB</name>
<dbReference type="InterPro" id="IPR054464">
    <property type="entry name" value="ULD_fung"/>
</dbReference>
<accession>A0A384JFF7</accession>
<evidence type="ECO:0000256" key="1">
    <source>
        <dbReference type="SAM" id="MobiDB-lite"/>
    </source>
</evidence>
<dbReference type="AlphaFoldDB" id="A0A384JFF7"/>
<evidence type="ECO:0000313" key="4">
    <source>
        <dbReference type="Proteomes" id="UP000001798"/>
    </source>
</evidence>
<keyword evidence="4" id="KW-1185">Reference proteome</keyword>
<feature type="region of interest" description="Disordered" evidence="1">
    <location>
        <begin position="543"/>
        <end position="597"/>
    </location>
</feature>
<feature type="compositionally biased region" description="Polar residues" evidence="1">
    <location>
        <begin position="553"/>
        <end position="578"/>
    </location>
</feature>
<dbReference type="Pfam" id="PF22893">
    <property type="entry name" value="ULD_2"/>
    <property type="match status" value="1"/>
</dbReference>
<protein>
    <recommendedName>
        <fullName evidence="2">Ubiquitin-like domain-containing protein</fullName>
    </recommendedName>
</protein>
<sequence>MSFGWSAGDIAQAISLIVKVVKALDDGSGAPDEYRKMAVFLESVNLTLKNLHVFASLGVYPSNVDEIHKMVENIRPPLERFIDEMKKFERHLGSNATPGWWKNIPQKMLWTFKRSHHQLKKEIKEHAFMLDNLLNRFTLEVVLNLPEEFKQVFMNTLTPQMVSVLQGMLDPVRSEISIIRSEGREQHKEQYSKAEEIILLLQSLNYKIDASKPENNASLDAAVRNIKEHITSTLRSMSINSQMPIISSFSQRPCNAESPPASNLLFQAMNIDPLEASDEEIKQSLRNIYYSIVLYAGMFLRNLCLYLANGLKLSRPLTPNLLGIYHITFHDALGRPPRVLQIDIFNNFQIFQVFLHQSFHDTIGKPWVERGSYFLANRSDNAALTADTWSRIVKPGCHVEMAMLLDYMSTAEKRCPNTGCPGVLTSISGSTPKKCLTCQTDIREFKVAGANEGYCTRSLERSIDLFKKKKFRTSDTADLDRRDHRLAEPPASQAKEPLKQQDKFEFEAPFSTTQSEASSRLQNPVLKFDILPPDLSLKHTLELQDDKPGLGMESSTRPFKNISKPQNQPESNTKTLKIQSRPDLLPQQSNLKSDTEPSTQPFVIASELWKSRVCIWSCCWCRDSSGNYTSSGITTQIISCQACCHVRCVDCHVEWVEIRHRHHG</sequence>
<evidence type="ECO:0000313" key="3">
    <source>
        <dbReference type="EMBL" id="ATZ49202.1"/>
    </source>
</evidence>
<dbReference type="GeneID" id="5426500"/>
<reference evidence="3 4" key="2">
    <citation type="journal article" date="2012" name="Eukaryot. Cell">
        <title>Genome update of Botrytis cinerea strains B05.10 and T4.</title>
        <authorList>
            <person name="Staats M."/>
            <person name="van Kan J.A."/>
        </authorList>
    </citation>
    <scope>NUCLEOTIDE SEQUENCE [LARGE SCALE GENOMIC DNA]</scope>
    <source>
        <strain evidence="3 4">B05.10</strain>
    </source>
</reference>
<dbReference type="OrthoDB" id="3045089at2759"/>
<feature type="compositionally biased region" description="Polar residues" evidence="1">
    <location>
        <begin position="586"/>
        <end position="597"/>
    </location>
</feature>
<gene>
    <name evidence="3" type="ORF">BCIN_04g03800</name>
</gene>
<reference evidence="3 4" key="3">
    <citation type="journal article" date="2017" name="Mol. Plant Pathol.">
        <title>A gapless genome sequence of the fungus Botrytis cinerea.</title>
        <authorList>
            <person name="Van Kan J.A."/>
            <person name="Stassen J.H."/>
            <person name="Mosbach A."/>
            <person name="Van Der Lee T.A."/>
            <person name="Faino L."/>
            <person name="Farmer A.D."/>
            <person name="Papasotiriou D.G."/>
            <person name="Zhou S."/>
            <person name="Seidl M.F."/>
            <person name="Cottam E."/>
            <person name="Edel D."/>
            <person name="Hahn M."/>
            <person name="Schwartz D.C."/>
            <person name="Dietrich R.A."/>
            <person name="Widdison S."/>
            <person name="Scalliet G."/>
        </authorList>
    </citation>
    <scope>NUCLEOTIDE SEQUENCE [LARGE SCALE GENOMIC DNA]</scope>
    <source>
        <strain evidence="3 4">B05.10</strain>
    </source>
</reference>
<dbReference type="PANTHER" id="PTHR38886:SF1">
    <property type="entry name" value="NACHT-NTPASE AND P-LOOP NTPASES N-TERMINAL DOMAIN-CONTAINING PROTEIN"/>
    <property type="match status" value="1"/>
</dbReference>
<feature type="domain" description="Ubiquitin-like" evidence="2">
    <location>
        <begin position="326"/>
        <end position="405"/>
    </location>
</feature>
<evidence type="ECO:0000259" key="2">
    <source>
        <dbReference type="Pfam" id="PF22893"/>
    </source>
</evidence>
<feature type="region of interest" description="Disordered" evidence="1">
    <location>
        <begin position="480"/>
        <end position="502"/>
    </location>
</feature>
<dbReference type="PANTHER" id="PTHR38886">
    <property type="entry name" value="SESA DOMAIN-CONTAINING PROTEIN"/>
    <property type="match status" value="1"/>
</dbReference>
<reference evidence="3 4" key="1">
    <citation type="journal article" date="2011" name="PLoS Genet.">
        <title>Genomic analysis of the necrotrophic fungal pathogens Sclerotinia sclerotiorum and Botrytis cinerea.</title>
        <authorList>
            <person name="Amselem J."/>
            <person name="Cuomo C.A."/>
            <person name="van Kan J.A."/>
            <person name="Viaud M."/>
            <person name="Benito E.P."/>
            <person name="Couloux A."/>
            <person name="Coutinho P.M."/>
            <person name="de Vries R.P."/>
            <person name="Dyer P.S."/>
            <person name="Fillinger S."/>
            <person name="Fournier E."/>
            <person name="Gout L."/>
            <person name="Hahn M."/>
            <person name="Kohn L."/>
            <person name="Lapalu N."/>
            <person name="Plummer K.M."/>
            <person name="Pradier J.M."/>
            <person name="Quevillon E."/>
            <person name="Sharon A."/>
            <person name="Simon A."/>
            <person name="ten Have A."/>
            <person name="Tudzynski B."/>
            <person name="Tudzynski P."/>
            <person name="Wincker P."/>
            <person name="Andrew M."/>
            <person name="Anthouard V."/>
            <person name="Beever R.E."/>
            <person name="Beffa R."/>
            <person name="Benoit I."/>
            <person name="Bouzid O."/>
            <person name="Brault B."/>
            <person name="Chen Z."/>
            <person name="Choquer M."/>
            <person name="Collemare J."/>
            <person name="Cotton P."/>
            <person name="Danchin E.G."/>
            <person name="Da Silva C."/>
            <person name="Gautier A."/>
            <person name="Giraud C."/>
            <person name="Giraud T."/>
            <person name="Gonzalez C."/>
            <person name="Grossetete S."/>
            <person name="Guldener U."/>
            <person name="Henrissat B."/>
            <person name="Howlett B.J."/>
            <person name="Kodira C."/>
            <person name="Kretschmer M."/>
            <person name="Lappartient A."/>
            <person name="Leroch M."/>
            <person name="Levis C."/>
            <person name="Mauceli E."/>
            <person name="Neuveglise C."/>
            <person name="Oeser B."/>
            <person name="Pearson M."/>
            <person name="Poulain J."/>
            <person name="Poussereau N."/>
            <person name="Quesneville H."/>
            <person name="Rascle C."/>
            <person name="Schumacher J."/>
            <person name="Segurens B."/>
            <person name="Sexton A."/>
            <person name="Silva E."/>
            <person name="Sirven C."/>
            <person name="Soanes D.M."/>
            <person name="Talbot N.J."/>
            <person name="Templeton M."/>
            <person name="Yandava C."/>
            <person name="Yarden O."/>
            <person name="Zeng Q."/>
            <person name="Rollins J.A."/>
            <person name="Lebrun M.H."/>
            <person name="Dickman M."/>
        </authorList>
    </citation>
    <scope>NUCLEOTIDE SEQUENCE [LARGE SCALE GENOMIC DNA]</scope>
    <source>
        <strain evidence="3 4">B05.10</strain>
    </source>
</reference>
<proteinExistence type="predicted"/>
<dbReference type="Proteomes" id="UP000001798">
    <property type="component" value="Chromosome 4"/>
</dbReference>
<organism evidence="3 4">
    <name type="scientific">Botryotinia fuckeliana (strain B05.10)</name>
    <name type="common">Noble rot fungus</name>
    <name type="synonym">Botrytis cinerea</name>
    <dbReference type="NCBI Taxonomy" id="332648"/>
    <lineage>
        <taxon>Eukaryota</taxon>
        <taxon>Fungi</taxon>
        <taxon>Dikarya</taxon>
        <taxon>Ascomycota</taxon>
        <taxon>Pezizomycotina</taxon>
        <taxon>Leotiomycetes</taxon>
        <taxon>Helotiales</taxon>
        <taxon>Sclerotiniaceae</taxon>
        <taxon>Botrytis</taxon>
    </lineage>
</organism>
<dbReference type="VEuPathDB" id="FungiDB:Bcin04g03800"/>
<dbReference type="KEGG" id="bfu:BCIN_04g03800"/>
<dbReference type="EMBL" id="CP009808">
    <property type="protein sequence ID" value="ATZ49202.1"/>
    <property type="molecule type" value="Genomic_DNA"/>
</dbReference>
<dbReference type="RefSeq" id="XP_024548332.1">
    <property type="nucleotide sequence ID" value="XM_024692553.1"/>
</dbReference>